<dbReference type="Gene3D" id="3.40.50.300">
    <property type="entry name" value="P-loop containing nucleotide triphosphate hydrolases"/>
    <property type="match status" value="3"/>
</dbReference>
<dbReference type="InterPro" id="IPR012340">
    <property type="entry name" value="NA-bd_OB-fold"/>
</dbReference>
<reference evidence="11 12" key="1">
    <citation type="journal article" date="2016" name="Nat. Commun.">
        <title>Thousands of microbial genomes shed light on interconnected biogeochemical processes in an aquifer system.</title>
        <authorList>
            <person name="Anantharaman K."/>
            <person name="Brown C.T."/>
            <person name="Hug L.A."/>
            <person name="Sharon I."/>
            <person name="Castelle C.J."/>
            <person name="Probst A.J."/>
            <person name="Thomas B.C."/>
            <person name="Singh A."/>
            <person name="Wilkins M.J."/>
            <person name="Karaoz U."/>
            <person name="Brodie E.L."/>
            <person name="Williams K.H."/>
            <person name="Hubbard S.S."/>
            <person name="Banfield J.F."/>
        </authorList>
    </citation>
    <scope>NUCLEOTIDE SEQUENCE [LARGE SCALE GENOMIC DNA]</scope>
</reference>
<dbReference type="PANTHER" id="PTHR47964">
    <property type="entry name" value="ATP-DEPENDENT DNA HELICASE HOMOLOG RECG, CHLOROPLASTIC"/>
    <property type="match status" value="1"/>
</dbReference>
<dbReference type="InterPro" id="IPR026350">
    <property type="entry name" value="GxxExxY"/>
</dbReference>
<dbReference type="InterPro" id="IPR045562">
    <property type="entry name" value="RecG_dom3_C"/>
</dbReference>
<keyword evidence="3" id="KW-0378">Hydrolase</keyword>
<evidence type="ECO:0000259" key="9">
    <source>
        <dbReference type="PROSITE" id="PS51192"/>
    </source>
</evidence>
<accession>A0A1G2HZJ5</accession>
<dbReference type="Pfam" id="PF17191">
    <property type="entry name" value="RecG_wedge"/>
    <property type="match status" value="1"/>
</dbReference>
<name>A0A1G2HZJ5_9BACT</name>
<keyword evidence="5" id="KW-0067">ATP-binding</keyword>
<dbReference type="Gene3D" id="1.10.150.20">
    <property type="entry name" value="5' to 3' exonuclease, C-terminal subdomain"/>
    <property type="match status" value="1"/>
</dbReference>
<dbReference type="InterPro" id="IPR033454">
    <property type="entry name" value="RecG_wedge"/>
</dbReference>
<evidence type="ECO:0000256" key="2">
    <source>
        <dbReference type="ARBA" id="ARBA00022763"/>
    </source>
</evidence>
<dbReference type="Pfam" id="PF19833">
    <property type="entry name" value="RecG_dom3_C"/>
    <property type="match status" value="1"/>
</dbReference>
<evidence type="ECO:0000256" key="6">
    <source>
        <dbReference type="ARBA" id="ARBA00023125"/>
    </source>
</evidence>
<dbReference type="InterPro" id="IPR014001">
    <property type="entry name" value="Helicase_ATP-bd"/>
</dbReference>
<dbReference type="SUPFAM" id="SSF50249">
    <property type="entry name" value="Nucleic acid-binding proteins"/>
    <property type="match status" value="1"/>
</dbReference>
<evidence type="ECO:0000259" key="10">
    <source>
        <dbReference type="PROSITE" id="PS51194"/>
    </source>
</evidence>
<evidence type="ECO:0000256" key="8">
    <source>
        <dbReference type="ARBA" id="ARBA00049819"/>
    </source>
</evidence>
<dbReference type="Gene3D" id="2.40.50.140">
    <property type="entry name" value="Nucleic acid-binding proteins"/>
    <property type="match status" value="1"/>
</dbReference>
<dbReference type="CDD" id="cd04488">
    <property type="entry name" value="RecG_wedge_OBF"/>
    <property type="match status" value="1"/>
</dbReference>
<dbReference type="GO" id="GO:0006281">
    <property type="term" value="P:DNA repair"/>
    <property type="evidence" value="ECO:0007669"/>
    <property type="project" value="UniProtKB-KW"/>
</dbReference>
<dbReference type="GO" id="GO:0016787">
    <property type="term" value="F:hydrolase activity"/>
    <property type="evidence" value="ECO:0007669"/>
    <property type="project" value="UniProtKB-KW"/>
</dbReference>
<dbReference type="InterPro" id="IPR001650">
    <property type="entry name" value="Helicase_C-like"/>
</dbReference>
<dbReference type="PROSITE" id="PS51194">
    <property type="entry name" value="HELICASE_CTER"/>
    <property type="match status" value="1"/>
</dbReference>
<dbReference type="Pfam" id="PF13366">
    <property type="entry name" value="PDDEXK_3"/>
    <property type="match status" value="1"/>
</dbReference>
<sequence length="879" mass="100643">MINLETKIEEIPKIGPVYQKRLKKIGINTIHDLLYYFPIKYNDFSDIIPINKVKNGYQACVQGKIIEIGTTKTFKKWMDITEATIEDETGSIRALWFNQPYIDRSLKKDDFVCLAGKVSLGKGGVYLNNPVYEKVYESPFLGSLRENNHLTHTGRIVPVYSETKGLTSKWLRFIIKPLLASFYNVIPEIIPEEIIKKNKFLPITQAIWQVHFPNSFEAADAAKSRFAFENLFLLQLSILKERAKLMKKKAQSCPMDAGLMKEFTSALPFLLTDSQKQCSYQILKDLEKSVPMSRLLEGDVGSGKTVVATMAALNTVKCGYQVAFMAPTEILASQHFKGLAKMLEKFKVTIGYITSKESFIYKNGKIEETKKKNLLLDLEFGQIDILIGTHSLIQKNVKFSKLALVIVDEQHRFGVAQRQALGRGPTQTKTQTDADSESEFLYENISYKIRKCLFAIKKELGLGHKEIIYQKALAEKFINERIKFEQEKTIPIMYNEKKIGVYQPDFIIENKIILELKALPFTGNIEKRQVWNYLKGSDYKLALLANFSTKDIEISRIIYDTARDGQRKSALSQRESANKWVPHLLSMTATPIPRTLALTVYGDLDLSLIKEMPKNRKKIKTLIINPKDRKEAYEFIYKEVKMGKGVFVICPKIESSSLKLEGEIASIPESQIPKNYDLNLFGVSETKSVTQEYEKLSKEIFPDLRITMLHGKLKAKEKERIMLDFKKGEIDILVSTSVVEVGVDVPRATVMMIESAERFGLAQLHQFRGRVGRGQDQSYCFLFTTEPNQMNRKRLKALVECDNGFELAQKDLEIRGPGQLYGNQQWGLPDIAMESILNIFLVEKTRTAAREILEKDPMLEKYPLLKEYLNNFKQKIHFE</sequence>
<protein>
    <recommendedName>
        <fullName evidence="8">Probable DNA 3'-5' helicase RecG</fullName>
    </recommendedName>
</protein>
<feature type="domain" description="Helicase ATP-binding" evidence="9">
    <location>
        <begin position="285"/>
        <end position="445"/>
    </location>
</feature>
<comment type="caution">
    <text evidence="11">The sequence shown here is derived from an EMBL/GenBank/DDBJ whole genome shotgun (WGS) entry which is preliminary data.</text>
</comment>
<dbReference type="SUPFAM" id="SSF52540">
    <property type="entry name" value="P-loop containing nucleoside triphosphate hydrolases"/>
    <property type="match status" value="3"/>
</dbReference>
<dbReference type="Pfam" id="PF00271">
    <property type="entry name" value="Helicase_C"/>
    <property type="match status" value="1"/>
</dbReference>
<evidence type="ECO:0000313" key="12">
    <source>
        <dbReference type="Proteomes" id="UP000179183"/>
    </source>
</evidence>
<evidence type="ECO:0000256" key="1">
    <source>
        <dbReference type="ARBA" id="ARBA00022741"/>
    </source>
</evidence>
<dbReference type="GO" id="GO:0003678">
    <property type="term" value="F:DNA helicase activity"/>
    <property type="evidence" value="ECO:0007669"/>
    <property type="project" value="TreeGrafter"/>
</dbReference>
<organism evidence="11 12">
    <name type="scientific">Candidatus Staskawiczbacteria bacterium RIFCSPHIGHO2_02_FULL_33_16</name>
    <dbReference type="NCBI Taxonomy" id="1802204"/>
    <lineage>
        <taxon>Bacteria</taxon>
        <taxon>Candidatus Staskawicziibacteriota</taxon>
    </lineage>
</organism>
<dbReference type="Pfam" id="PF00270">
    <property type="entry name" value="DEAD"/>
    <property type="match status" value="1"/>
</dbReference>
<evidence type="ECO:0000256" key="5">
    <source>
        <dbReference type="ARBA" id="ARBA00022840"/>
    </source>
</evidence>
<proteinExistence type="predicted"/>
<dbReference type="InterPro" id="IPR027417">
    <property type="entry name" value="P-loop_NTPase"/>
</dbReference>
<dbReference type="InterPro" id="IPR011545">
    <property type="entry name" value="DEAD/DEAH_box_helicase_dom"/>
</dbReference>
<gene>
    <name evidence="11" type="ORF">A3D34_00435</name>
</gene>
<evidence type="ECO:0000256" key="3">
    <source>
        <dbReference type="ARBA" id="ARBA00022801"/>
    </source>
</evidence>
<dbReference type="Proteomes" id="UP000179183">
    <property type="component" value="Unassembled WGS sequence"/>
</dbReference>
<dbReference type="PANTHER" id="PTHR47964:SF1">
    <property type="entry name" value="ATP-DEPENDENT DNA HELICASE HOMOLOG RECG, CHLOROPLASTIC"/>
    <property type="match status" value="1"/>
</dbReference>
<dbReference type="SMART" id="SM00487">
    <property type="entry name" value="DEXDc"/>
    <property type="match status" value="1"/>
</dbReference>
<dbReference type="SMART" id="SM00490">
    <property type="entry name" value="HELICc"/>
    <property type="match status" value="1"/>
</dbReference>
<evidence type="ECO:0000256" key="4">
    <source>
        <dbReference type="ARBA" id="ARBA00022806"/>
    </source>
</evidence>
<dbReference type="GO" id="GO:0003677">
    <property type="term" value="F:DNA binding"/>
    <property type="evidence" value="ECO:0007669"/>
    <property type="project" value="UniProtKB-KW"/>
</dbReference>
<dbReference type="EMBL" id="MHOQ01000009">
    <property type="protein sequence ID" value="OGZ67238.1"/>
    <property type="molecule type" value="Genomic_DNA"/>
</dbReference>
<dbReference type="InterPro" id="IPR047112">
    <property type="entry name" value="RecG/Mfd"/>
</dbReference>
<keyword evidence="2" id="KW-0227">DNA damage</keyword>
<evidence type="ECO:0000313" key="11">
    <source>
        <dbReference type="EMBL" id="OGZ67238.1"/>
    </source>
</evidence>
<keyword evidence="4" id="KW-0347">Helicase</keyword>
<dbReference type="GO" id="GO:0005524">
    <property type="term" value="F:ATP binding"/>
    <property type="evidence" value="ECO:0007669"/>
    <property type="project" value="UniProtKB-KW"/>
</dbReference>
<feature type="domain" description="Helicase C-terminal" evidence="10">
    <location>
        <begin position="659"/>
        <end position="813"/>
    </location>
</feature>
<dbReference type="NCBIfam" id="TIGR04256">
    <property type="entry name" value="GxxExxY"/>
    <property type="match status" value="1"/>
</dbReference>
<dbReference type="AlphaFoldDB" id="A0A1G2HZJ5"/>
<dbReference type="PROSITE" id="PS51192">
    <property type="entry name" value="HELICASE_ATP_BIND_1"/>
    <property type="match status" value="1"/>
</dbReference>
<keyword evidence="6" id="KW-0238">DNA-binding</keyword>
<evidence type="ECO:0000256" key="7">
    <source>
        <dbReference type="ARBA" id="ARBA00023204"/>
    </source>
</evidence>
<keyword evidence="1" id="KW-0547">Nucleotide-binding</keyword>
<keyword evidence="7" id="KW-0234">DNA repair</keyword>